<feature type="chain" id="PRO_5030642915" description="Transporter substrate-binding domain-containing protein" evidence="1">
    <location>
        <begin position="23"/>
        <end position="249"/>
    </location>
</feature>
<reference evidence="2 3" key="1">
    <citation type="submission" date="2019-12" db="EMBL/GenBank/DDBJ databases">
        <title>Novel species isolated from a subtropical stream in China.</title>
        <authorList>
            <person name="Lu H."/>
        </authorList>
    </citation>
    <scope>NUCLEOTIDE SEQUENCE [LARGE SCALE GENOMIC DNA]</scope>
    <source>
        <strain evidence="2 3">FT55W</strain>
    </source>
</reference>
<gene>
    <name evidence="2" type="ORF">GTP45_17445</name>
</gene>
<name>A0A7X4KCW3_9BURK</name>
<dbReference type="SUPFAM" id="SSF53850">
    <property type="entry name" value="Periplasmic binding protein-like II"/>
    <property type="match status" value="1"/>
</dbReference>
<dbReference type="EMBL" id="WWCK01000005">
    <property type="protein sequence ID" value="MYM68605.1"/>
    <property type="molecule type" value="Genomic_DNA"/>
</dbReference>
<protein>
    <recommendedName>
        <fullName evidence="4">Transporter substrate-binding domain-containing protein</fullName>
    </recommendedName>
</protein>
<evidence type="ECO:0008006" key="4">
    <source>
        <dbReference type="Google" id="ProtNLM"/>
    </source>
</evidence>
<accession>A0A7X4KCW3</accession>
<proteinExistence type="predicted"/>
<feature type="signal peptide" evidence="1">
    <location>
        <begin position="1"/>
        <end position="22"/>
    </location>
</feature>
<evidence type="ECO:0000256" key="1">
    <source>
        <dbReference type="SAM" id="SignalP"/>
    </source>
</evidence>
<evidence type="ECO:0000313" key="2">
    <source>
        <dbReference type="EMBL" id="MYM68605.1"/>
    </source>
</evidence>
<keyword evidence="1" id="KW-0732">Signal</keyword>
<comment type="caution">
    <text evidence="2">The sequence shown here is derived from an EMBL/GenBank/DDBJ whole genome shotgun (WGS) entry which is preliminary data.</text>
</comment>
<dbReference type="Gene3D" id="3.40.190.10">
    <property type="entry name" value="Periplasmic binding protein-like II"/>
    <property type="match status" value="2"/>
</dbReference>
<keyword evidence="3" id="KW-1185">Reference proteome</keyword>
<sequence>MQRRHFVTSLALSAFIARPALADTPPRIVLSTLVGTTDGFVARWLDLIYTDAFQRLGVALEIRAYPAARAAAEAAAGKVDGELCRSFDYVPAKANLLRVDEPAFHASIGAYAKRPEIHLKPGWRGLRDSPYRIEYRFGYAIIPRRLATVIPAEQTSGTRDAVSGLRKLIIGRSDVYVDFVDIVDTLLASPEFRNSGVHQVAVMERSPFHTFLNKKHAELVPRLSQVLKKMRDSGQIERYRQQALKELSL</sequence>
<dbReference type="RefSeq" id="WP_161015150.1">
    <property type="nucleotide sequence ID" value="NZ_WWCK01000005.1"/>
</dbReference>
<organism evidence="2 3">
    <name type="scientific">Duganella rivi</name>
    <dbReference type="NCBI Taxonomy" id="2666083"/>
    <lineage>
        <taxon>Bacteria</taxon>
        <taxon>Pseudomonadati</taxon>
        <taxon>Pseudomonadota</taxon>
        <taxon>Betaproteobacteria</taxon>
        <taxon>Burkholderiales</taxon>
        <taxon>Oxalobacteraceae</taxon>
        <taxon>Telluria group</taxon>
        <taxon>Duganella</taxon>
    </lineage>
</organism>
<dbReference type="Proteomes" id="UP000450012">
    <property type="component" value="Unassembled WGS sequence"/>
</dbReference>
<dbReference type="AlphaFoldDB" id="A0A7X4KCW3"/>
<evidence type="ECO:0000313" key="3">
    <source>
        <dbReference type="Proteomes" id="UP000450012"/>
    </source>
</evidence>